<dbReference type="EMBL" id="KZ987817">
    <property type="protein sequence ID" value="RKP14574.1"/>
    <property type="molecule type" value="Genomic_DNA"/>
</dbReference>
<proteinExistence type="predicted"/>
<keyword evidence="2" id="KW-0285">Flavoprotein</keyword>
<evidence type="ECO:0000256" key="6">
    <source>
        <dbReference type="SAM" id="MobiDB-lite"/>
    </source>
</evidence>
<name>A0A4P9Y785_9FUNG</name>
<dbReference type="CDD" id="cd02932">
    <property type="entry name" value="OYE_YqiM_FMN"/>
    <property type="match status" value="1"/>
</dbReference>
<evidence type="ECO:0000313" key="9">
    <source>
        <dbReference type="Proteomes" id="UP000267251"/>
    </source>
</evidence>
<evidence type="ECO:0000313" key="8">
    <source>
        <dbReference type="EMBL" id="RKP14574.1"/>
    </source>
</evidence>
<feature type="region of interest" description="Disordered" evidence="6">
    <location>
        <begin position="140"/>
        <end position="160"/>
    </location>
</feature>
<comment type="cofactor">
    <cofactor evidence="1">
        <name>FMN</name>
        <dbReference type="ChEBI" id="CHEBI:58210"/>
    </cofactor>
</comment>
<dbReference type="GO" id="GO:0050661">
    <property type="term" value="F:NADP binding"/>
    <property type="evidence" value="ECO:0007669"/>
    <property type="project" value="InterPro"/>
</dbReference>
<evidence type="ECO:0000256" key="2">
    <source>
        <dbReference type="ARBA" id="ARBA00022630"/>
    </source>
</evidence>
<organism evidence="8 9">
    <name type="scientific">Piptocephalis cylindrospora</name>
    <dbReference type="NCBI Taxonomy" id="1907219"/>
    <lineage>
        <taxon>Eukaryota</taxon>
        <taxon>Fungi</taxon>
        <taxon>Fungi incertae sedis</taxon>
        <taxon>Zoopagomycota</taxon>
        <taxon>Zoopagomycotina</taxon>
        <taxon>Zoopagomycetes</taxon>
        <taxon>Zoopagales</taxon>
        <taxon>Piptocephalidaceae</taxon>
        <taxon>Piptocephalis</taxon>
    </lineage>
</organism>
<dbReference type="PANTHER" id="PTHR43303:SF4">
    <property type="entry name" value="NADPH DEHYDROGENASE C23G7.10C-RELATED"/>
    <property type="match status" value="1"/>
</dbReference>
<dbReference type="GO" id="GO:0010181">
    <property type="term" value="F:FMN binding"/>
    <property type="evidence" value="ECO:0007669"/>
    <property type="project" value="InterPro"/>
</dbReference>
<reference evidence="9" key="1">
    <citation type="journal article" date="2018" name="Nat. Microbiol.">
        <title>Leveraging single-cell genomics to expand the fungal tree of life.</title>
        <authorList>
            <person name="Ahrendt S.R."/>
            <person name="Quandt C.A."/>
            <person name="Ciobanu D."/>
            <person name="Clum A."/>
            <person name="Salamov A."/>
            <person name="Andreopoulos B."/>
            <person name="Cheng J.F."/>
            <person name="Woyke T."/>
            <person name="Pelin A."/>
            <person name="Henrissat B."/>
            <person name="Reynolds N.K."/>
            <person name="Benny G.L."/>
            <person name="Smith M.E."/>
            <person name="James T.Y."/>
            <person name="Grigoriev I.V."/>
        </authorList>
    </citation>
    <scope>NUCLEOTIDE SEQUENCE [LARGE SCALE GENOMIC DNA]</scope>
</reference>
<dbReference type="InterPro" id="IPR013785">
    <property type="entry name" value="Aldolase_TIM"/>
</dbReference>
<dbReference type="Pfam" id="PF00724">
    <property type="entry name" value="Oxidored_FMN"/>
    <property type="match status" value="1"/>
</dbReference>
<dbReference type="GO" id="GO:0003959">
    <property type="term" value="F:NADPH dehydrogenase activity"/>
    <property type="evidence" value="ECO:0007669"/>
    <property type="project" value="InterPro"/>
</dbReference>
<dbReference type="InterPro" id="IPR044152">
    <property type="entry name" value="YqjM-like"/>
</dbReference>
<protein>
    <submittedName>
        <fullName evidence="8">NADH:flavin oxidoreductase/NADH oxidase</fullName>
    </submittedName>
</protein>
<evidence type="ECO:0000256" key="1">
    <source>
        <dbReference type="ARBA" id="ARBA00001917"/>
    </source>
</evidence>
<sequence length="399" mass="43928">MDVSTKKKEPSGFGVPIFSNRYPPPGRPQGSKDIPALFHPYKLRNLTLKNRIAVSPMCMYSSSNGFFNDFHLVHIGSMALHGVGLITTEATAVAPEGRISFHDAGIWSDEHIAGLKRIVDFSHRTHTPISVQLAHAGRKASTKAPWLGDGDRKATPSDDPEGWEVLGASALPYNANHNMPHEMTVDQIRQTVQDFADAAKRVDLAGADVIELHFAHGYLASTFLSPISNHRTDQFGGSFENRSRLHVEIVRAVRAVWGDKPLIVRISVTEWVKDEPSWDIEESIKFSKLMVSEGVDLIDCSSGGISERQVFPTDRMDFQIPLAERIHREAGVPTGAVGFINDPIQANEIISSGKSDLVFVARELLRNPGWAIEAASKLGVRIALANQYARAGIHRPTHQ</sequence>
<dbReference type="InterPro" id="IPR001155">
    <property type="entry name" value="OxRdtase_FMN_N"/>
</dbReference>
<dbReference type="OrthoDB" id="72788at2759"/>
<feature type="domain" description="NADH:flavin oxidoreductase/NADH oxidase N-terminal" evidence="7">
    <location>
        <begin position="37"/>
        <end position="377"/>
    </location>
</feature>
<dbReference type="Gene3D" id="3.20.20.70">
    <property type="entry name" value="Aldolase class I"/>
    <property type="match status" value="1"/>
</dbReference>
<evidence type="ECO:0000256" key="4">
    <source>
        <dbReference type="ARBA" id="ARBA00022857"/>
    </source>
</evidence>
<feature type="compositionally biased region" description="Basic and acidic residues" evidence="6">
    <location>
        <begin position="1"/>
        <end position="10"/>
    </location>
</feature>
<evidence type="ECO:0000256" key="5">
    <source>
        <dbReference type="ARBA" id="ARBA00023002"/>
    </source>
</evidence>
<keyword evidence="5" id="KW-0560">Oxidoreductase</keyword>
<dbReference type="AlphaFoldDB" id="A0A4P9Y785"/>
<evidence type="ECO:0000259" key="7">
    <source>
        <dbReference type="Pfam" id="PF00724"/>
    </source>
</evidence>
<keyword evidence="9" id="KW-1185">Reference proteome</keyword>
<accession>A0A4P9Y785</accession>
<dbReference type="SUPFAM" id="SSF51395">
    <property type="entry name" value="FMN-linked oxidoreductases"/>
    <property type="match status" value="1"/>
</dbReference>
<feature type="region of interest" description="Disordered" evidence="6">
    <location>
        <begin position="1"/>
        <end position="33"/>
    </location>
</feature>
<dbReference type="PANTHER" id="PTHR43303">
    <property type="entry name" value="NADPH DEHYDROGENASE C23G7.10C-RELATED"/>
    <property type="match status" value="1"/>
</dbReference>
<dbReference type="Proteomes" id="UP000267251">
    <property type="component" value="Unassembled WGS sequence"/>
</dbReference>
<evidence type="ECO:0000256" key="3">
    <source>
        <dbReference type="ARBA" id="ARBA00022643"/>
    </source>
</evidence>
<keyword evidence="4" id="KW-0521">NADP</keyword>
<gene>
    <name evidence="8" type="ORF">BJ684DRAFT_22506</name>
</gene>
<keyword evidence="3" id="KW-0288">FMN</keyword>